<dbReference type="InterPro" id="IPR013766">
    <property type="entry name" value="Thioredoxin_domain"/>
</dbReference>
<gene>
    <name evidence="5" type="ORF">PPERSA_04929</name>
</gene>
<accession>A0A0V0R8X5</accession>
<dbReference type="FunCoup" id="A0A0V0R8X5">
    <property type="interactions" value="59"/>
</dbReference>
<comment type="caution">
    <text evidence="5">The sequence shown here is derived from an EMBL/GenBank/DDBJ whole genome shotgun (WGS) entry which is preliminary data.</text>
</comment>
<keyword evidence="2" id="KW-0472">Membrane</keyword>
<dbReference type="InterPro" id="IPR036249">
    <property type="entry name" value="Thioredoxin-like_sf"/>
</dbReference>
<evidence type="ECO:0000256" key="3">
    <source>
        <dbReference type="SAM" id="SignalP"/>
    </source>
</evidence>
<evidence type="ECO:0000256" key="2">
    <source>
        <dbReference type="SAM" id="Phobius"/>
    </source>
</evidence>
<dbReference type="Pfam" id="PF00085">
    <property type="entry name" value="Thioredoxin"/>
    <property type="match status" value="1"/>
</dbReference>
<dbReference type="PROSITE" id="PS51352">
    <property type="entry name" value="THIOREDOXIN_2"/>
    <property type="match status" value="1"/>
</dbReference>
<dbReference type="AlphaFoldDB" id="A0A0V0R8X5"/>
<dbReference type="SUPFAM" id="SSF52833">
    <property type="entry name" value="Thioredoxin-like"/>
    <property type="match status" value="1"/>
</dbReference>
<dbReference type="GO" id="GO:0005788">
    <property type="term" value="C:endoplasmic reticulum lumen"/>
    <property type="evidence" value="ECO:0007669"/>
    <property type="project" value="TreeGrafter"/>
</dbReference>
<keyword evidence="3" id="KW-0732">Signal</keyword>
<dbReference type="InterPro" id="IPR017937">
    <property type="entry name" value="Thioredoxin_CS"/>
</dbReference>
<feature type="domain" description="Thioredoxin" evidence="4">
    <location>
        <begin position="6"/>
        <end position="135"/>
    </location>
</feature>
<evidence type="ECO:0000313" key="6">
    <source>
        <dbReference type="Proteomes" id="UP000054937"/>
    </source>
</evidence>
<feature type="region of interest" description="Disordered" evidence="1">
    <location>
        <begin position="198"/>
        <end position="224"/>
    </location>
</feature>
<dbReference type="PANTHER" id="PTHR45815">
    <property type="entry name" value="PROTEIN DISULFIDE-ISOMERASE A6"/>
    <property type="match status" value="1"/>
</dbReference>
<dbReference type="GO" id="GO:0034976">
    <property type="term" value="P:response to endoplasmic reticulum stress"/>
    <property type="evidence" value="ECO:0007669"/>
    <property type="project" value="TreeGrafter"/>
</dbReference>
<evidence type="ECO:0000259" key="4">
    <source>
        <dbReference type="PROSITE" id="PS51352"/>
    </source>
</evidence>
<dbReference type="PROSITE" id="PS00194">
    <property type="entry name" value="THIOREDOXIN_1"/>
    <property type="match status" value="1"/>
</dbReference>
<sequence>MNKKLLLITFVVMSSVFAHTFDSEVTILNDSNFVEKTGFAPNQSKPAENWFVMLYAPWCGHCKRLIPTWSELAKQENLPFKVAAVDCDSSSKIKTQFAIRGYPTLAFIDKEGEVYKFGGPRDLKTLLEFGKNGYKAAEKITLNTAQQAAGKAKQAADSAQGTVMDFVEQVGIVPIAVGVTVFVVLVSAILFCVGGDDKKATQKVSSKKDSSESPKATPEDKKRI</sequence>
<dbReference type="PANTHER" id="PTHR45815:SF3">
    <property type="entry name" value="PROTEIN DISULFIDE-ISOMERASE A6"/>
    <property type="match status" value="1"/>
</dbReference>
<feature type="transmembrane region" description="Helical" evidence="2">
    <location>
        <begin position="172"/>
        <end position="193"/>
    </location>
</feature>
<keyword evidence="2" id="KW-0812">Transmembrane</keyword>
<organism evidence="5 6">
    <name type="scientific">Pseudocohnilembus persalinus</name>
    <name type="common">Ciliate</name>
    <dbReference type="NCBI Taxonomy" id="266149"/>
    <lineage>
        <taxon>Eukaryota</taxon>
        <taxon>Sar</taxon>
        <taxon>Alveolata</taxon>
        <taxon>Ciliophora</taxon>
        <taxon>Intramacronucleata</taxon>
        <taxon>Oligohymenophorea</taxon>
        <taxon>Scuticociliatia</taxon>
        <taxon>Philasterida</taxon>
        <taxon>Pseudocohnilembidae</taxon>
        <taxon>Pseudocohnilembus</taxon>
    </lineage>
</organism>
<dbReference type="OMA" id="LYMINDG"/>
<feature type="chain" id="PRO_5006867780" evidence="3">
    <location>
        <begin position="19"/>
        <end position="224"/>
    </location>
</feature>
<dbReference type="InParanoid" id="A0A0V0R8X5"/>
<evidence type="ECO:0000256" key="1">
    <source>
        <dbReference type="SAM" id="MobiDB-lite"/>
    </source>
</evidence>
<keyword evidence="6" id="KW-1185">Reference proteome</keyword>
<dbReference type="Proteomes" id="UP000054937">
    <property type="component" value="Unassembled WGS sequence"/>
</dbReference>
<dbReference type="Gene3D" id="3.40.30.10">
    <property type="entry name" value="Glutaredoxin"/>
    <property type="match status" value="1"/>
</dbReference>
<proteinExistence type="predicted"/>
<evidence type="ECO:0000313" key="5">
    <source>
        <dbReference type="EMBL" id="KRX10762.1"/>
    </source>
</evidence>
<feature type="signal peptide" evidence="3">
    <location>
        <begin position="1"/>
        <end position="18"/>
    </location>
</feature>
<dbReference type="EMBL" id="LDAU01000020">
    <property type="protein sequence ID" value="KRX10762.1"/>
    <property type="molecule type" value="Genomic_DNA"/>
</dbReference>
<keyword evidence="2" id="KW-1133">Transmembrane helix</keyword>
<dbReference type="GO" id="GO:0015035">
    <property type="term" value="F:protein-disulfide reductase activity"/>
    <property type="evidence" value="ECO:0007669"/>
    <property type="project" value="TreeGrafter"/>
</dbReference>
<reference evidence="5 6" key="1">
    <citation type="journal article" date="2015" name="Sci. Rep.">
        <title>Genome of the facultative scuticociliatosis pathogen Pseudocohnilembus persalinus provides insight into its virulence through horizontal gene transfer.</title>
        <authorList>
            <person name="Xiong J."/>
            <person name="Wang G."/>
            <person name="Cheng J."/>
            <person name="Tian M."/>
            <person name="Pan X."/>
            <person name="Warren A."/>
            <person name="Jiang C."/>
            <person name="Yuan D."/>
            <person name="Miao W."/>
        </authorList>
    </citation>
    <scope>NUCLEOTIDE SEQUENCE [LARGE SCALE GENOMIC DNA]</scope>
    <source>
        <strain evidence="5">36N120E</strain>
    </source>
</reference>
<protein>
    <submittedName>
        <fullName evidence="5">Thioredoxin-like fold</fullName>
    </submittedName>
</protein>
<dbReference type="CDD" id="cd02961">
    <property type="entry name" value="PDI_a_family"/>
    <property type="match status" value="1"/>
</dbReference>
<name>A0A0V0R8X5_PSEPJ</name>
<dbReference type="OrthoDB" id="72053at2759"/>